<keyword evidence="3" id="KW-1185">Reference proteome</keyword>
<evidence type="ECO:0000313" key="3">
    <source>
        <dbReference type="Proteomes" id="UP000239899"/>
    </source>
</evidence>
<dbReference type="OrthoDB" id="510274at2759"/>
<dbReference type="AlphaFoldDB" id="A0A2P6U5C2"/>
<sequence>MVANSGAAGAGAGAAKGAAAAAGTAAGTAVGGVQGWWKGLWTAHGPAVEQRIQGAVKAVSKAKLAMPVDVKVDFLRPTIETIQQSFQSAWAQLPPPVQQAAPYAGVALGSGLVVYAIQQRRLNNQVNRNRELQLELNGLQKERLDLLRRVNTLKANRAPRTEVEARLANAVAEATNAAAAAADAAARAATACIIQRP</sequence>
<evidence type="ECO:0000313" key="2">
    <source>
        <dbReference type="EMBL" id="PRW61497.1"/>
    </source>
</evidence>
<reference evidence="2 3" key="1">
    <citation type="journal article" date="2018" name="Plant J.">
        <title>Genome sequences of Chlorella sorokiniana UTEX 1602 and Micractinium conductrix SAG 241.80: implications to maltose excretion by a green alga.</title>
        <authorList>
            <person name="Arriola M.B."/>
            <person name="Velmurugan N."/>
            <person name="Zhang Y."/>
            <person name="Plunkett M.H."/>
            <person name="Hondzo H."/>
            <person name="Barney B.M."/>
        </authorList>
    </citation>
    <scope>NUCLEOTIDE SEQUENCE [LARGE SCALE GENOMIC DNA]</scope>
    <source>
        <strain evidence="3">UTEX 1602</strain>
    </source>
</reference>
<dbReference type="Proteomes" id="UP000239899">
    <property type="component" value="Unassembled WGS sequence"/>
</dbReference>
<feature type="coiled-coil region" evidence="1">
    <location>
        <begin position="115"/>
        <end position="156"/>
    </location>
</feature>
<accession>A0A2P6U5C2</accession>
<organism evidence="2 3">
    <name type="scientific">Chlorella sorokiniana</name>
    <name type="common">Freshwater green alga</name>
    <dbReference type="NCBI Taxonomy" id="3076"/>
    <lineage>
        <taxon>Eukaryota</taxon>
        <taxon>Viridiplantae</taxon>
        <taxon>Chlorophyta</taxon>
        <taxon>core chlorophytes</taxon>
        <taxon>Trebouxiophyceae</taxon>
        <taxon>Chlorellales</taxon>
        <taxon>Chlorellaceae</taxon>
        <taxon>Chlorella clade</taxon>
        <taxon>Chlorella</taxon>
    </lineage>
</organism>
<dbReference type="EMBL" id="LHPG02000001">
    <property type="protein sequence ID" value="PRW61497.1"/>
    <property type="molecule type" value="Genomic_DNA"/>
</dbReference>
<gene>
    <name evidence="2" type="ORF">C2E21_0183</name>
</gene>
<keyword evidence="1" id="KW-0175">Coiled coil</keyword>
<evidence type="ECO:0000256" key="1">
    <source>
        <dbReference type="SAM" id="Coils"/>
    </source>
</evidence>
<name>A0A2P6U5C2_CHLSO</name>
<protein>
    <submittedName>
        <fullName evidence="2">mTERF domain-containing mitochondrial</fullName>
    </submittedName>
</protein>
<proteinExistence type="predicted"/>
<comment type="caution">
    <text evidence="2">The sequence shown here is derived from an EMBL/GenBank/DDBJ whole genome shotgun (WGS) entry which is preliminary data.</text>
</comment>